<dbReference type="SUPFAM" id="SSF50129">
    <property type="entry name" value="GroES-like"/>
    <property type="match status" value="1"/>
</dbReference>
<dbReference type="SUPFAM" id="SSF51735">
    <property type="entry name" value="NAD(P)-binding Rossmann-fold domains"/>
    <property type="match status" value="1"/>
</dbReference>
<dbReference type="PANTHER" id="PTHR48106:SF18">
    <property type="entry name" value="QUINONE OXIDOREDUCTASE PIG3"/>
    <property type="match status" value="1"/>
</dbReference>
<dbReference type="PATRIC" id="fig|1590.148.peg.1926"/>
<keyword evidence="2" id="KW-0560">Oxidoreductase</keyword>
<dbReference type="InterPro" id="IPR020843">
    <property type="entry name" value="ER"/>
</dbReference>
<comment type="caution">
    <text evidence="4">The sequence shown here is derived from an EMBL/GenBank/DDBJ whole genome shotgun (WGS) entry which is preliminary data.</text>
</comment>
<dbReference type="RefSeq" id="WP_046811015.1">
    <property type="nucleotide sequence ID" value="NZ_CABFKX010000001.1"/>
</dbReference>
<proteinExistence type="predicted"/>
<dbReference type="Gene3D" id="3.90.180.10">
    <property type="entry name" value="Medium-chain alcohol dehydrogenases, catalytic domain"/>
    <property type="match status" value="1"/>
</dbReference>
<dbReference type="GO" id="GO:0016651">
    <property type="term" value="F:oxidoreductase activity, acting on NAD(P)H"/>
    <property type="evidence" value="ECO:0007669"/>
    <property type="project" value="TreeGrafter"/>
</dbReference>
<feature type="domain" description="Enoyl reductase (ER)" evidence="3">
    <location>
        <begin position="12"/>
        <end position="320"/>
    </location>
</feature>
<reference evidence="4 5" key="1">
    <citation type="submission" date="2016-03" db="EMBL/GenBank/DDBJ databases">
        <title>Comparative genomics of 54 Lactobacillus plantarum strains reveals genomic uncoupling from niche constraints.</title>
        <authorList>
            <person name="Martino M.E."/>
        </authorList>
    </citation>
    <scope>NUCLEOTIDE SEQUENCE [LARGE SCALE GENOMIC DNA]</scope>
    <source>
        <strain evidence="4 5">19.1</strain>
    </source>
</reference>
<dbReference type="SMART" id="SM00829">
    <property type="entry name" value="PKS_ER"/>
    <property type="match status" value="1"/>
</dbReference>
<evidence type="ECO:0000313" key="4">
    <source>
        <dbReference type="EMBL" id="KZU97021.1"/>
    </source>
</evidence>
<dbReference type="CDD" id="cd08271">
    <property type="entry name" value="MDR5"/>
    <property type="match status" value="1"/>
</dbReference>
<dbReference type="InterPro" id="IPR013154">
    <property type="entry name" value="ADH-like_N"/>
</dbReference>
<name>A0A165S484_LACPN</name>
<accession>A0A165S484</accession>
<dbReference type="GO" id="GO:0070402">
    <property type="term" value="F:NADPH binding"/>
    <property type="evidence" value="ECO:0007669"/>
    <property type="project" value="TreeGrafter"/>
</dbReference>
<evidence type="ECO:0000256" key="1">
    <source>
        <dbReference type="ARBA" id="ARBA00022857"/>
    </source>
</evidence>
<dbReference type="PANTHER" id="PTHR48106">
    <property type="entry name" value="QUINONE OXIDOREDUCTASE PIG3-RELATED"/>
    <property type="match status" value="1"/>
</dbReference>
<dbReference type="AlphaFoldDB" id="A0A165S484"/>
<evidence type="ECO:0000256" key="2">
    <source>
        <dbReference type="ARBA" id="ARBA00023002"/>
    </source>
</evidence>
<dbReference type="InterPro" id="IPR036291">
    <property type="entry name" value="NAD(P)-bd_dom_sf"/>
</dbReference>
<evidence type="ECO:0000259" key="3">
    <source>
        <dbReference type="SMART" id="SM00829"/>
    </source>
</evidence>
<dbReference type="InterPro" id="IPR011032">
    <property type="entry name" value="GroES-like_sf"/>
</dbReference>
<organism evidence="4 5">
    <name type="scientific">Lactiplantibacillus plantarum</name>
    <name type="common">Lactobacillus plantarum</name>
    <dbReference type="NCBI Taxonomy" id="1590"/>
    <lineage>
        <taxon>Bacteria</taxon>
        <taxon>Bacillati</taxon>
        <taxon>Bacillota</taxon>
        <taxon>Bacilli</taxon>
        <taxon>Lactobacillales</taxon>
        <taxon>Lactobacillaceae</taxon>
        <taxon>Lactiplantibacillus</taxon>
    </lineage>
</organism>
<dbReference type="Proteomes" id="UP000076882">
    <property type="component" value="Unassembled WGS sequence"/>
</dbReference>
<sequence>MQALVVPDPSAQTMEQLQWQERPMPNLGPTEVLIKTQAVGLNPVDFKLVTAGNAAWQYPHTLGLDTAGIVEAVGAEVTNFRPGERVCGHANLANNGTFAEYVSLPAAVLAKIPTTVSFEAAAASLCAGLTAYQALLRKANLNAAQTVLIHAGAGGVGSMAIQLAKAAGKTVFTTVSQAKQAFVAPLHPDVQIDYHHEDVTTRIQDLTQQHGVDLIINTIGHADADLPRLAYNGQLVCVLATPDRFPSNQVVTISKLDLGGAHRSGNPAQVADLGQMTAALLALVQAGKVDPLITQVLHRDQLVTGLQQLQAGQVVGKLVVTFDAC</sequence>
<keyword evidence="1" id="KW-0521">NADP</keyword>
<dbReference type="Pfam" id="PF08240">
    <property type="entry name" value="ADH_N"/>
    <property type="match status" value="1"/>
</dbReference>
<gene>
    <name evidence="4" type="ORF">Lp19_0997</name>
</gene>
<evidence type="ECO:0000313" key="5">
    <source>
        <dbReference type="Proteomes" id="UP000076882"/>
    </source>
</evidence>
<dbReference type="Pfam" id="PF13602">
    <property type="entry name" value="ADH_zinc_N_2"/>
    <property type="match status" value="1"/>
</dbReference>
<protein>
    <submittedName>
        <fullName evidence="4">Bifunctional protein: zinc-containing alcoholdehydrogenase</fullName>
    </submittedName>
</protein>
<dbReference type="EMBL" id="LUXM01000018">
    <property type="protein sequence ID" value="KZU97021.1"/>
    <property type="molecule type" value="Genomic_DNA"/>
</dbReference>